<gene>
    <name evidence="7" type="ORF">GCM10007915_02630</name>
</gene>
<evidence type="ECO:0000313" key="7">
    <source>
        <dbReference type="EMBL" id="GLR28025.1"/>
    </source>
</evidence>
<evidence type="ECO:0000313" key="8">
    <source>
        <dbReference type="Proteomes" id="UP001156645"/>
    </source>
</evidence>
<protein>
    <recommendedName>
        <fullName evidence="9">Na+-driven multidrug efflux pump</fullName>
    </recommendedName>
</protein>
<feature type="transmembrane region" description="Helical" evidence="6">
    <location>
        <begin position="159"/>
        <end position="181"/>
    </location>
</feature>
<keyword evidence="2" id="KW-1003">Cell membrane</keyword>
<feature type="transmembrane region" description="Helical" evidence="6">
    <location>
        <begin position="12"/>
        <end position="31"/>
    </location>
</feature>
<evidence type="ECO:0000256" key="3">
    <source>
        <dbReference type="ARBA" id="ARBA00022692"/>
    </source>
</evidence>
<dbReference type="Proteomes" id="UP001156645">
    <property type="component" value="Unassembled WGS sequence"/>
</dbReference>
<dbReference type="InterPro" id="IPR050833">
    <property type="entry name" value="Poly_Biosynth_Transport"/>
</dbReference>
<feature type="transmembrane region" description="Helical" evidence="6">
    <location>
        <begin position="468"/>
        <end position="487"/>
    </location>
</feature>
<organism evidence="7 8">
    <name type="scientific">Psychrobacter pacificensis</name>
    <dbReference type="NCBI Taxonomy" id="112002"/>
    <lineage>
        <taxon>Bacteria</taxon>
        <taxon>Pseudomonadati</taxon>
        <taxon>Pseudomonadota</taxon>
        <taxon>Gammaproteobacteria</taxon>
        <taxon>Moraxellales</taxon>
        <taxon>Moraxellaceae</taxon>
        <taxon>Psychrobacter</taxon>
    </lineage>
</organism>
<feature type="transmembrane region" description="Helical" evidence="6">
    <location>
        <begin position="313"/>
        <end position="337"/>
    </location>
</feature>
<comment type="caution">
    <text evidence="7">The sequence shown here is derived from an EMBL/GenBank/DDBJ whole genome shotgun (WGS) entry which is preliminary data.</text>
</comment>
<keyword evidence="5 6" id="KW-0472">Membrane</keyword>
<accession>A0ABQ5YTS3</accession>
<evidence type="ECO:0000256" key="4">
    <source>
        <dbReference type="ARBA" id="ARBA00022989"/>
    </source>
</evidence>
<proteinExistence type="predicted"/>
<feature type="transmembrane region" description="Helical" evidence="6">
    <location>
        <begin position="124"/>
        <end position="147"/>
    </location>
</feature>
<evidence type="ECO:0000256" key="6">
    <source>
        <dbReference type="SAM" id="Phobius"/>
    </source>
</evidence>
<evidence type="ECO:0000256" key="5">
    <source>
        <dbReference type="ARBA" id="ARBA00023136"/>
    </source>
</evidence>
<keyword evidence="8" id="KW-1185">Reference proteome</keyword>
<name>A0ABQ5YTS3_9GAMM</name>
<dbReference type="EMBL" id="BSOK01000007">
    <property type="protein sequence ID" value="GLR28025.1"/>
    <property type="molecule type" value="Genomic_DNA"/>
</dbReference>
<keyword evidence="4 6" id="KW-1133">Transmembrane helix</keyword>
<evidence type="ECO:0000256" key="1">
    <source>
        <dbReference type="ARBA" id="ARBA00004651"/>
    </source>
</evidence>
<comment type="subcellular location">
    <subcellularLocation>
        <location evidence="1">Cell membrane</location>
        <topology evidence="1">Multi-pass membrane protein</topology>
    </subcellularLocation>
</comment>
<feature type="transmembrane region" description="Helical" evidence="6">
    <location>
        <begin position="187"/>
        <end position="208"/>
    </location>
</feature>
<dbReference type="PANTHER" id="PTHR30250">
    <property type="entry name" value="PST FAMILY PREDICTED COLANIC ACID TRANSPORTER"/>
    <property type="match status" value="1"/>
</dbReference>
<evidence type="ECO:0000256" key="2">
    <source>
        <dbReference type="ARBA" id="ARBA00022475"/>
    </source>
</evidence>
<feature type="transmembrane region" description="Helical" evidence="6">
    <location>
        <begin position="83"/>
        <end position="104"/>
    </location>
</feature>
<feature type="transmembrane region" description="Helical" evidence="6">
    <location>
        <begin position="402"/>
        <end position="423"/>
    </location>
</feature>
<feature type="transmembrane region" description="Helical" evidence="6">
    <location>
        <begin position="376"/>
        <end position="396"/>
    </location>
</feature>
<feature type="transmembrane region" description="Helical" evidence="6">
    <location>
        <begin position="343"/>
        <end position="364"/>
    </location>
</feature>
<sequence length="508" mass="57545">MESNKYKRMAKNAGMLYFRMLLTMAVSLYTSRVILQTLGVEDFGIYNVVAGFVITLGFLNSAMSSATQRFLAFELGKPDVKDVRGIFSMSLNIHSLIALFVFLLGETVGLWFVRTQLTIPIDRMYAAEWVFHLALLSFMVTIVSVPYNALIIAHERMKVFAWVSILDVTLKLLIVFMLSWFGIDKLILYGILSLAVVLIIAMVYRVYCKKKFMESRFRLYWDKKLFHIMLSYTSWNLWGNISFVMNTQGLNILLNIFFGPSVNAARAIAMQVSGALNSFVQNLQVAINPQIIKSYAAKDMNYMHQLVCYGAKYNFFLLFFLAMPILINTDLILNVWLGSVPKYTSIFVKLIIVNILFDGISAPLMTSAQASGKIKLYQSVVGGLLLLNVPFSYLVLRMGYEPYAVVYVGITLSIFALIARLFIVKNLISLSIVEYLKEVVGRGILVVITVVTIYYLVLIRTLEDSGFWWESTIISIGVLCAVAAFGFNKFERKAISKQARNILNKIHQ</sequence>
<evidence type="ECO:0008006" key="9">
    <source>
        <dbReference type="Google" id="ProtNLM"/>
    </source>
</evidence>
<feature type="transmembrane region" description="Helical" evidence="6">
    <location>
        <begin position="43"/>
        <end position="62"/>
    </location>
</feature>
<reference evidence="8" key="1">
    <citation type="journal article" date="2019" name="Int. J. Syst. Evol. Microbiol.">
        <title>The Global Catalogue of Microorganisms (GCM) 10K type strain sequencing project: providing services to taxonomists for standard genome sequencing and annotation.</title>
        <authorList>
            <consortium name="The Broad Institute Genomics Platform"/>
            <consortium name="The Broad Institute Genome Sequencing Center for Infectious Disease"/>
            <person name="Wu L."/>
            <person name="Ma J."/>
        </authorList>
    </citation>
    <scope>NUCLEOTIDE SEQUENCE [LARGE SCALE GENOMIC DNA]</scope>
    <source>
        <strain evidence="8">NBRC 103191</strain>
    </source>
</reference>
<dbReference type="PANTHER" id="PTHR30250:SF26">
    <property type="entry name" value="PSMA PROTEIN"/>
    <property type="match status" value="1"/>
</dbReference>
<feature type="transmembrane region" description="Helical" evidence="6">
    <location>
        <begin position="444"/>
        <end position="462"/>
    </location>
</feature>
<keyword evidence="3 6" id="KW-0812">Transmembrane</keyword>